<organism evidence="2 3">
    <name type="scientific">Algimonas porphyrae</name>
    <dbReference type="NCBI Taxonomy" id="1128113"/>
    <lineage>
        <taxon>Bacteria</taxon>
        <taxon>Pseudomonadati</taxon>
        <taxon>Pseudomonadota</taxon>
        <taxon>Alphaproteobacteria</taxon>
        <taxon>Maricaulales</taxon>
        <taxon>Robiginitomaculaceae</taxon>
        <taxon>Algimonas</taxon>
    </lineage>
</organism>
<evidence type="ECO:0000313" key="3">
    <source>
        <dbReference type="Proteomes" id="UP001161390"/>
    </source>
</evidence>
<evidence type="ECO:0000256" key="1">
    <source>
        <dbReference type="SAM" id="SignalP"/>
    </source>
</evidence>
<proteinExistence type="predicted"/>
<accession>A0ABQ5V244</accession>
<dbReference type="EMBL" id="BSNJ01000004">
    <property type="protein sequence ID" value="GLQ21032.1"/>
    <property type="molecule type" value="Genomic_DNA"/>
</dbReference>
<protein>
    <recommendedName>
        <fullName evidence="4">Heavy-metal-associated domain-containing protein</fullName>
    </recommendedName>
</protein>
<dbReference type="SUPFAM" id="SSF55008">
    <property type="entry name" value="HMA, heavy metal-associated domain"/>
    <property type="match status" value="1"/>
</dbReference>
<evidence type="ECO:0008006" key="4">
    <source>
        <dbReference type="Google" id="ProtNLM"/>
    </source>
</evidence>
<gene>
    <name evidence="2" type="ORF">GCM10007854_19870</name>
</gene>
<dbReference type="InterPro" id="IPR036163">
    <property type="entry name" value="HMA_dom_sf"/>
</dbReference>
<reference evidence="2" key="2">
    <citation type="submission" date="2023-01" db="EMBL/GenBank/DDBJ databases">
        <title>Draft genome sequence of Algimonas porphyrae strain NBRC 108216.</title>
        <authorList>
            <person name="Sun Q."/>
            <person name="Mori K."/>
        </authorList>
    </citation>
    <scope>NUCLEOTIDE SEQUENCE</scope>
    <source>
        <strain evidence="2">NBRC 108216</strain>
    </source>
</reference>
<evidence type="ECO:0000313" key="2">
    <source>
        <dbReference type="EMBL" id="GLQ21032.1"/>
    </source>
</evidence>
<feature type="signal peptide" evidence="1">
    <location>
        <begin position="1"/>
        <end position="19"/>
    </location>
</feature>
<comment type="caution">
    <text evidence="2">The sequence shown here is derived from an EMBL/GenBank/DDBJ whole genome shotgun (WGS) entry which is preliminary data.</text>
</comment>
<keyword evidence="1" id="KW-0732">Signal</keyword>
<sequence length="148" mass="15619">MKLILSLALSAALAAPVLAQVDHSKMDHAGMEHADHDHTMDGEAVSTTMGAHLSLAVQPELMEALAAGGQPVVATVLGAVCDFCAMAMNKTFGKRDEVSAVYVDLDEKTLNLVLKADATMDDATLTELVKRAGYKVDRIDRAPILSGT</sequence>
<feature type="chain" id="PRO_5046378431" description="Heavy-metal-associated domain-containing protein" evidence="1">
    <location>
        <begin position="20"/>
        <end position="148"/>
    </location>
</feature>
<dbReference type="RefSeq" id="WP_284372169.1">
    <property type="nucleotide sequence ID" value="NZ_BSNJ01000004.1"/>
</dbReference>
<name>A0ABQ5V244_9PROT</name>
<reference evidence="2" key="1">
    <citation type="journal article" date="2014" name="Int. J. Syst. Evol. Microbiol.">
        <title>Complete genome of a new Firmicutes species belonging to the dominant human colonic microbiota ('Ruminococcus bicirculans') reveals two chromosomes and a selective capacity to utilize plant glucans.</title>
        <authorList>
            <consortium name="NISC Comparative Sequencing Program"/>
            <person name="Wegmann U."/>
            <person name="Louis P."/>
            <person name="Goesmann A."/>
            <person name="Henrissat B."/>
            <person name="Duncan S.H."/>
            <person name="Flint H.J."/>
        </authorList>
    </citation>
    <scope>NUCLEOTIDE SEQUENCE</scope>
    <source>
        <strain evidence="2">NBRC 108216</strain>
    </source>
</reference>
<dbReference type="Gene3D" id="3.30.70.100">
    <property type="match status" value="1"/>
</dbReference>
<dbReference type="Proteomes" id="UP001161390">
    <property type="component" value="Unassembled WGS sequence"/>
</dbReference>
<keyword evidence="3" id="KW-1185">Reference proteome</keyword>